<dbReference type="PANTHER" id="PTHR38792">
    <property type="entry name" value="BNR/ASP-BOX REPEAT DOMAIN PROTEIN (AFU_ORTHOLOGUE AFUA_7G06430)-RELATED"/>
    <property type="match status" value="1"/>
</dbReference>
<dbReference type="PANTHER" id="PTHR38792:SF3">
    <property type="entry name" value="BNR_ASP-BOX REPEAT DOMAIN PROTEIN (AFU_ORTHOLOGUE AFUA_7G06430)-RELATED"/>
    <property type="match status" value="1"/>
</dbReference>
<dbReference type="Gene3D" id="2.120.10.10">
    <property type="match status" value="1"/>
</dbReference>
<reference evidence="4" key="1">
    <citation type="submission" date="2016-10" db="EMBL/GenBank/DDBJ databases">
        <authorList>
            <person name="Varghese N."/>
            <person name="Submissions S."/>
        </authorList>
    </citation>
    <scope>NUCLEOTIDE SEQUENCE [LARGE SCALE GENOMIC DNA]</scope>
    <source>
        <strain evidence="4">DSM 44771</strain>
    </source>
</reference>
<dbReference type="AlphaFoldDB" id="A0A1I6P200"/>
<dbReference type="Proteomes" id="UP000198852">
    <property type="component" value="Unassembled WGS sequence"/>
</dbReference>
<keyword evidence="4" id="KW-1185">Reference proteome</keyword>
<feature type="compositionally biased region" description="Basic and acidic residues" evidence="1">
    <location>
        <begin position="417"/>
        <end position="428"/>
    </location>
</feature>
<feature type="region of interest" description="Disordered" evidence="1">
    <location>
        <begin position="409"/>
        <end position="428"/>
    </location>
</feature>
<organism evidence="3 4">
    <name type="scientific">Saccharopolyspora flava</name>
    <dbReference type="NCBI Taxonomy" id="95161"/>
    <lineage>
        <taxon>Bacteria</taxon>
        <taxon>Bacillati</taxon>
        <taxon>Actinomycetota</taxon>
        <taxon>Actinomycetes</taxon>
        <taxon>Pseudonocardiales</taxon>
        <taxon>Pseudonocardiaceae</taxon>
        <taxon>Saccharopolyspora</taxon>
    </lineage>
</organism>
<protein>
    <recommendedName>
        <fullName evidence="5">BNR repeat-like domain-containing protein</fullName>
    </recommendedName>
</protein>
<dbReference type="EMBL" id="FOZX01000001">
    <property type="protein sequence ID" value="SFS34211.1"/>
    <property type="molecule type" value="Genomic_DNA"/>
</dbReference>
<evidence type="ECO:0000256" key="1">
    <source>
        <dbReference type="SAM" id="MobiDB-lite"/>
    </source>
</evidence>
<dbReference type="InterPro" id="IPR036278">
    <property type="entry name" value="Sialidase_sf"/>
</dbReference>
<feature type="chain" id="PRO_5038697689" description="BNR repeat-like domain-containing protein" evidence="2">
    <location>
        <begin position="21"/>
        <end position="428"/>
    </location>
</feature>
<keyword evidence="2" id="KW-0732">Signal</keyword>
<name>A0A1I6P200_9PSEU</name>
<evidence type="ECO:0000313" key="3">
    <source>
        <dbReference type="EMBL" id="SFS34211.1"/>
    </source>
</evidence>
<dbReference type="SUPFAM" id="SSF50939">
    <property type="entry name" value="Sialidases"/>
    <property type="match status" value="1"/>
</dbReference>
<evidence type="ECO:0000313" key="4">
    <source>
        <dbReference type="Proteomes" id="UP000198852"/>
    </source>
</evidence>
<evidence type="ECO:0000256" key="2">
    <source>
        <dbReference type="SAM" id="SignalP"/>
    </source>
</evidence>
<feature type="signal peptide" evidence="2">
    <location>
        <begin position="1"/>
        <end position="20"/>
    </location>
</feature>
<sequence>MVVRKVRALLVVLFSAALVAAGFQQMALSAPAPGDVGTQDVEKGELLRVGGSSYPRLVRLEHSGDANGRVLASMTTYRDNAGFATIQESRDDGKTFQPLAEIHDPAGEDTKGMCCSTLYELPQQVGDMPAGTLLWAGTAGVGADEEERQSSIRVWRSDDHGATWNFLSDMVQAPVGPGVWEPEFTVSEQGDLVAFYSDDGDPNHDQKLVQVRSSDGRNWTDAKDMLKNDQFRVRPGMSGVRKLPDGTYVMVYEVCNYDPVHTCTIWIRKSSDGWDWGDPYDLGTEIVSDTGGQPLGTPTIALAPGPNPNGRLLLAYQMLGGDNGGWAPGNGKTVMVNDDPENLAGPWKEIPAPVQINYNQGSVCRNFSPTLLPTADGKSMIHVTTDFEHYIGGPCEAFYAVGPIDEAGNPAASAARPEARPMDTRIGR</sequence>
<accession>A0A1I6P200</accession>
<dbReference type="CDD" id="cd15482">
    <property type="entry name" value="Sialidase_non-viral"/>
    <property type="match status" value="1"/>
</dbReference>
<gene>
    <name evidence="3" type="ORF">SAMN05660874_00375</name>
</gene>
<dbReference type="STRING" id="95161.SAMN05660874_00375"/>
<proteinExistence type="predicted"/>
<evidence type="ECO:0008006" key="5">
    <source>
        <dbReference type="Google" id="ProtNLM"/>
    </source>
</evidence>